<protein>
    <recommendedName>
        <fullName evidence="3">DUF2510 domain-containing protein</fullName>
    </recommendedName>
</protein>
<feature type="transmembrane region" description="Helical" evidence="2">
    <location>
        <begin position="116"/>
        <end position="139"/>
    </location>
</feature>
<feature type="transmembrane region" description="Helical" evidence="2">
    <location>
        <begin position="71"/>
        <end position="104"/>
    </location>
</feature>
<evidence type="ECO:0000313" key="4">
    <source>
        <dbReference type="EMBL" id="SDR90499.1"/>
    </source>
</evidence>
<dbReference type="AlphaFoldDB" id="A0A1H1MX31"/>
<keyword evidence="2" id="KW-0812">Transmembrane</keyword>
<feature type="region of interest" description="Disordered" evidence="1">
    <location>
        <begin position="150"/>
        <end position="192"/>
    </location>
</feature>
<feature type="compositionally biased region" description="Pro residues" evidence="1">
    <location>
        <begin position="30"/>
        <end position="42"/>
    </location>
</feature>
<feature type="compositionally biased region" description="Low complexity" evidence="1">
    <location>
        <begin position="150"/>
        <end position="171"/>
    </location>
</feature>
<evidence type="ECO:0000313" key="5">
    <source>
        <dbReference type="Proteomes" id="UP000182126"/>
    </source>
</evidence>
<evidence type="ECO:0000259" key="3">
    <source>
        <dbReference type="Pfam" id="PF10708"/>
    </source>
</evidence>
<gene>
    <name evidence="4" type="ORF">SAMN04489809_0628</name>
</gene>
<dbReference type="GeneID" id="36300739"/>
<reference evidence="4 5" key="1">
    <citation type="submission" date="2016-10" db="EMBL/GenBank/DDBJ databases">
        <authorList>
            <person name="de Groot N.N."/>
        </authorList>
    </citation>
    <scope>NUCLEOTIDE SEQUENCE [LARGE SCALE GENOMIC DNA]</scope>
    <source>
        <strain evidence="4 5">DSM 15019</strain>
    </source>
</reference>
<dbReference type="Pfam" id="PF10708">
    <property type="entry name" value="DUF2510"/>
    <property type="match status" value="1"/>
</dbReference>
<proteinExistence type="predicted"/>
<organism evidence="4 5">
    <name type="scientific">Microbacterium paraoxydans</name>
    <dbReference type="NCBI Taxonomy" id="199592"/>
    <lineage>
        <taxon>Bacteria</taxon>
        <taxon>Bacillati</taxon>
        <taxon>Actinomycetota</taxon>
        <taxon>Actinomycetes</taxon>
        <taxon>Micrococcales</taxon>
        <taxon>Microbacteriaceae</taxon>
        <taxon>Microbacterium</taxon>
    </lineage>
</organism>
<evidence type="ECO:0000256" key="1">
    <source>
        <dbReference type="SAM" id="MobiDB-lite"/>
    </source>
</evidence>
<feature type="region of interest" description="Disordered" evidence="1">
    <location>
        <begin position="24"/>
        <end position="58"/>
    </location>
</feature>
<dbReference type="RefSeq" id="WP_060921455.1">
    <property type="nucleotide sequence ID" value="NZ_JALXUB010000015.1"/>
</dbReference>
<dbReference type="InterPro" id="IPR018929">
    <property type="entry name" value="DUF2510"/>
</dbReference>
<keyword evidence="2" id="KW-0472">Membrane</keyword>
<feature type="domain" description="DUF2510" evidence="3">
    <location>
        <begin position="5"/>
        <end position="34"/>
    </location>
</feature>
<evidence type="ECO:0000256" key="2">
    <source>
        <dbReference type="SAM" id="Phobius"/>
    </source>
</evidence>
<dbReference type="EMBL" id="LT629770">
    <property type="protein sequence ID" value="SDR90499.1"/>
    <property type="molecule type" value="Genomic_DNA"/>
</dbReference>
<name>A0A1H1MX31_9MICO</name>
<accession>A0A1H1MX31</accession>
<sequence>MSVPAGWYDDGSGRQRWWDGARWTDAYAPPSAPTNPSPPHPEAPTYGSAAPAQQVPDAASRPTPVLGFIGLGLAVLGAVLAFIPVLFVVGAVILFAGFVVSLIGLFTKNAAKWPSIVGMVVSVVGAVIGVIVLIVSLVLASSALNDSLPAESAPPASAQPSDAPSSASESRPTPEEIGASAEEINRSNGLTTYDDMPDFYPCVGQYVYDSELSDESVQLLVDGRDPLESERELATQVITDATLTCDPQG</sequence>
<keyword evidence="2" id="KW-1133">Transmembrane helix</keyword>
<dbReference type="Proteomes" id="UP000182126">
    <property type="component" value="Chromosome I"/>
</dbReference>